<dbReference type="AlphaFoldDB" id="A0AA86S439"/>
<dbReference type="PROSITE" id="PS00375">
    <property type="entry name" value="UDPGT"/>
    <property type="match status" value="1"/>
</dbReference>
<dbReference type="PROSITE" id="PS50304">
    <property type="entry name" value="TUDOR"/>
    <property type="match status" value="1"/>
</dbReference>
<keyword evidence="8" id="KW-1185">Reference proteome</keyword>
<evidence type="ECO:0000256" key="1">
    <source>
        <dbReference type="ARBA" id="ARBA00009995"/>
    </source>
</evidence>
<dbReference type="InterPro" id="IPR002213">
    <property type="entry name" value="UDP_glucos_trans"/>
</dbReference>
<accession>A0AA86S439</accession>
<dbReference type="CDD" id="cd03784">
    <property type="entry name" value="GT1_Gtf-like"/>
    <property type="match status" value="1"/>
</dbReference>
<evidence type="ECO:0000256" key="4">
    <source>
        <dbReference type="RuleBase" id="RU003718"/>
    </source>
</evidence>
<sequence>MDLEQQPLKLHFIPYLAPGHLIPLCSIATLFAARGHHVTVITTPSYAQILRKSSPSLHLHVVDFPAREAGLPDGVEIMSASTDLESASKFHRATRLLRVPIARFLEQHPPDCVVADFLFYWVHDLANSLRIPRLAFNGFSLFTVAAMESVKSHPEIHSDAGPFVIPDFPQHITVSSRPPKTATAFLERLLGTEIKSDGLIVNNFVELEGEEYIQHYEKTSGHKAWHLGPACLVTKSGDDRGEKSVVSENECLSWMNSKQAKSVVYVCFGSMCHFPDKQLYEIACGLEQAAHGFVWVVPEKKGKENESEEEKEKWLPKGFEERNAERGLIIRGWAPQLLILGHAAVGCFLTHCGWNSTLEAVTAGVPMVTWPVAGDQFYNERLVTEVRGIGVEVGATEWKDVGYGEREKVVSRDSIEKAVRRLMDGGDEAEEFRRRAQEFGHKAMRALQEGGSSHNNLTALIAHLTRSRDAR</sequence>
<name>A0AA86S439_9FABA</name>
<dbReference type="EC" id="2.4.1.-" evidence="5"/>
<dbReference type="Gramene" id="rna-AYBTSS11_LOCUS10130">
    <property type="protein sequence ID" value="CAJ1941186.1"/>
    <property type="gene ID" value="gene-AYBTSS11_LOCUS10130"/>
</dbReference>
<dbReference type="InterPro" id="IPR035595">
    <property type="entry name" value="UDP_glycos_trans_CS"/>
</dbReference>
<feature type="domain" description="Tudor" evidence="6">
    <location>
        <begin position="224"/>
        <end position="289"/>
    </location>
</feature>
<dbReference type="GO" id="GO:0035251">
    <property type="term" value="F:UDP-glucosyltransferase activity"/>
    <property type="evidence" value="ECO:0007669"/>
    <property type="project" value="UniProtKB-ARBA"/>
</dbReference>
<dbReference type="EMBL" id="OY731400">
    <property type="protein sequence ID" value="CAJ1941186.1"/>
    <property type="molecule type" value="Genomic_DNA"/>
</dbReference>
<evidence type="ECO:0000259" key="6">
    <source>
        <dbReference type="PROSITE" id="PS50304"/>
    </source>
</evidence>
<evidence type="ECO:0000313" key="7">
    <source>
        <dbReference type="EMBL" id="CAJ1941186.1"/>
    </source>
</evidence>
<dbReference type="InterPro" id="IPR002999">
    <property type="entry name" value="Tudor"/>
</dbReference>
<dbReference type="Gene3D" id="3.40.50.2000">
    <property type="entry name" value="Glycogen Phosphorylase B"/>
    <property type="match status" value="2"/>
</dbReference>
<evidence type="ECO:0000256" key="3">
    <source>
        <dbReference type="ARBA" id="ARBA00022679"/>
    </source>
</evidence>
<dbReference type="SUPFAM" id="SSF53756">
    <property type="entry name" value="UDP-Glycosyltransferase/glycogen phosphorylase"/>
    <property type="match status" value="1"/>
</dbReference>
<dbReference type="PANTHER" id="PTHR48047">
    <property type="entry name" value="GLYCOSYLTRANSFERASE"/>
    <property type="match status" value="1"/>
</dbReference>
<evidence type="ECO:0000256" key="5">
    <source>
        <dbReference type="RuleBase" id="RU362057"/>
    </source>
</evidence>
<protein>
    <recommendedName>
        <fullName evidence="5">Glycosyltransferase</fullName>
        <ecNumber evidence="5">2.4.1.-</ecNumber>
    </recommendedName>
</protein>
<evidence type="ECO:0000313" key="8">
    <source>
        <dbReference type="Proteomes" id="UP001189624"/>
    </source>
</evidence>
<dbReference type="Pfam" id="PF00201">
    <property type="entry name" value="UDPGT"/>
    <property type="match status" value="1"/>
</dbReference>
<gene>
    <name evidence="7" type="ORF">AYBTSS11_LOCUS10130</name>
</gene>
<keyword evidence="3 4" id="KW-0808">Transferase</keyword>
<proteinExistence type="inferred from homology"/>
<dbReference type="FunFam" id="3.40.50.2000:FF:000047">
    <property type="entry name" value="Glycosyltransferase"/>
    <property type="match status" value="1"/>
</dbReference>
<comment type="similarity">
    <text evidence="1 4">Belongs to the UDP-glycosyltransferase family.</text>
</comment>
<evidence type="ECO:0000256" key="2">
    <source>
        <dbReference type="ARBA" id="ARBA00022676"/>
    </source>
</evidence>
<reference evidence="7" key="1">
    <citation type="submission" date="2023-10" db="EMBL/GenBank/DDBJ databases">
        <authorList>
            <person name="Domelevo Entfellner J.-B."/>
        </authorList>
    </citation>
    <scope>NUCLEOTIDE SEQUENCE</scope>
</reference>
<dbReference type="PANTHER" id="PTHR48047:SF45">
    <property type="entry name" value="SCOPOLETIN GLUCOSYLTRANSFERASE-LIKE"/>
    <property type="match status" value="1"/>
</dbReference>
<dbReference type="Proteomes" id="UP001189624">
    <property type="component" value="Chromosome 3"/>
</dbReference>
<keyword evidence="2 4" id="KW-0328">Glycosyltransferase</keyword>
<organism evidence="7 8">
    <name type="scientific">Sphenostylis stenocarpa</name>
    <dbReference type="NCBI Taxonomy" id="92480"/>
    <lineage>
        <taxon>Eukaryota</taxon>
        <taxon>Viridiplantae</taxon>
        <taxon>Streptophyta</taxon>
        <taxon>Embryophyta</taxon>
        <taxon>Tracheophyta</taxon>
        <taxon>Spermatophyta</taxon>
        <taxon>Magnoliopsida</taxon>
        <taxon>eudicotyledons</taxon>
        <taxon>Gunneridae</taxon>
        <taxon>Pentapetalae</taxon>
        <taxon>rosids</taxon>
        <taxon>fabids</taxon>
        <taxon>Fabales</taxon>
        <taxon>Fabaceae</taxon>
        <taxon>Papilionoideae</taxon>
        <taxon>50 kb inversion clade</taxon>
        <taxon>NPAAA clade</taxon>
        <taxon>indigoferoid/millettioid clade</taxon>
        <taxon>Phaseoleae</taxon>
        <taxon>Sphenostylis</taxon>
    </lineage>
</organism>
<dbReference type="FunFam" id="3.40.50.2000:FF:000302">
    <property type="entry name" value="Glycosyltransferase"/>
    <property type="match status" value="1"/>
</dbReference>